<sequence>MKKVLIGAVAALAVVLSGCAQVGAAATVGGTRISQATVQGSIDAILAERAGTDTSQMQLQTGEELNRSQLLSHILGVLFREVGAELEITVTKAEIDSQRAAILQQVGGADQLPIALVAAGLAAQDLDLYIEARTFSDKISSLIAASGVPEQQIGTEIQRLIVAKAKELGVTVNPRYGAWNPETADVVASDAAGSAVTPSGN</sequence>
<gene>
    <name evidence="1" type="ORF">UFOPK1643_00551</name>
</gene>
<dbReference type="InterPro" id="IPR027304">
    <property type="entry name" value="Trigger_fact/SurA_dom_sf"/>
</dbReference>
<accession>A0A6J6DSV5</accession>
<dbReference type="AlphaFoldDB" id="A0A6J6DSV5"/>
<dbReference type="SUPFAM" id="SSF109998">
    <property type="entry name" value="Triger factor/SurA peptide-binding domain-like"/>
    <property type="match status" value="1"/>
</dbReference>
<proteinExistence type="predicted"/>
<protein>
    <submittedName>
        <fullName evidence="1">Unannotated protein</fullName>
    </submittedName>
</protein>
<dbReference type="PROSITE" id="PS51257">
    <property type="entry name" value="PROKAR_LIPOPROTEIN"/>
    <property type="match status" value="1"/>
</dbReference>
<reference evidence="1" key="1">
    <citation type="submission" date="2020-05" db="EMBL/GenBank/DDBJ databases">
        <authorList>
            <person name="Chiriac C."/>
            <person name="Salcher M."/>
            <person name="Ghai R."/>
            <person name="Kavagutti S V."/>
        </authorList>
    </citation>
    <scope>NUCLEOTIDE SEQUENCE</scope>
</reference>
<dbReference type="EMBL" id="CAEZTK010000029">
    <property type="protein sequence ID" value="CAB4567017.1"/>
    <property type="molecule type" value="Genomic_DNA"/>
</dbReference>
<evidence type="ECO:0000313" key="1">
    <source>
        <dbReference type="EMBL" id="CAB4567017.1"/>
    </source>
</evidence>
<name>A0A6J6DSV5_9ZZZZ</name>
<organism evidence="1">
    <name type="scientific">freshwater metagenome</name>
    <dbReference type="NCBI Taxonomy" id="449393"/>
    <lineage>
        <taxon>unclassified sequences</taxon>
        <taxon>metagenomes</taxon>
        <taxon>ecological metagenomes</taxon>
    </lineage>
</organism>